<evidence type="ECO:0000256" key="1">
    <source>
        <dbReference type="ARBA" id="ARBA00004496"/>
    </source>
</evidence>
<dbReference type="GO" id="GO:0003729">
    <property type="term" value="F:mRNA binding"/>
    <property type="evidence" value="ECO:0007669"/>
    <property type="project" value="UniProtKB-UniRule"/>
</dbReference>
<keyword evidence="3 4" id="KW-0694">RNA-binding</keyword>
<dbReference type="GO" id="GO:0061157">
    <property type="term" value="P:mRNA destabilization"/>
    <property type="evidence" value="ECO:0007669"/>
    <property type="project" value="TreeGrafter"/>
</dbReference>
<dbReference type="InterPro" id="IPR045168">
    <property type="entry name" value="YTH_prot"/>
</dbReference>
<comment type="function">
    <text evidence="4">Specifically recognizes and binds N6-methyladenosine (m6A)-containing RNAs, and regulates mRNA stability. M6A is a modification present at internal sites of mRNAs and some non-coding RNAs and plays a role in mRNA stability and processing.</text>
</comment>
<dbReference type="PANTHER" id="PTHR12357:SF99">
    <property type="entry name" value="YTH DOMAIN-CONTAINING PROTEIN ECT2-RELATED"/>
    <property type="match status" value="1"/>
</dbReference>
<dbReference type="PROSITE" id="PS50882">
    <property type="entry name" value="YTH"/>
    <property type="match status" value="1"/>
</dbReference>
<comment type="caution">
    <text evidence="7">The sequence shown here is derived from an EMBL/GenBank/DDBJ whole genome shotgun (WGS) entry which is preliminary data.</text>
</comment>
<evidence type="ECO:0000256" key="2">
    <source>
        <dbReference type="ARBA" id="ARBA00022490"/>
    </source>
</evidence>
<evidence type="ECO:0000256" key="5">
    <source>
        <dbReference type="SAM" id="MobiDB-lite"/>
    </source>
</evidence>
<dbReference type="STRING" id="337451.A0A443P3T3"/>
<dbReference type="EMBL" id="QPKB01000005">
    <property type="protein sequence ID" value="RWR85399.1"/>
    <property type="molecule type" value="Genomic_DNA"/>
</dbReference>
<evidence type="ECO:0000313" key="7">
    <source>
        <dbReference type="EMBL" id="RWR85399.1"/>
    </source>
</evidence>
<feature type="region of interest" description="Disordered" evidence="5">
    <location>
        <begin position="179"/>
        <end position="210"/>
    </location>
</feature>
<dbReference type="FunFam" id="3.10.590.10:FF:000001">
    <property type="entry name" value="YTH domain family 1, isoform CRA_a"/>
    <property type="match status" value="1"/>
</dbReference>
<feature type="region of interest" description="Disordered" evidence="5">
    <location>
        <begin position="621"/>
        <end position="664"/>
    </location>
</feature>
<evidence type="ECO:0000256" key="3">
    <source>
        <dbReference type="ARBA" id="ARBA00022884"/>
    </source>
</evidence>
<gene>
    <name evidence="7" type="ORF">CKAN_01426200</name>
</gene>
<reference evidence="7 8" key="1">
    <citation type="journal article" date="2019" name="Nat. Plants">
        <title>Stout camphor tree genome fills gaps in understanding of flowering plant genome evolution.</title>
        <authorList>
            <person name="Chaw S.M."/>
            <person name="Liu Y.C."/>
            <person name="Wu Y.W."/>
            <person name="Wang H.Y."/>
            <person name="Lin C.I."/>
            <person name="Wu C.S."/>
            <person name="Ke H.M."/>
            <person name="Chang L.Y."/>
            <person name="Hsu C.Y."/>
            <person name="Yang H.T."/>
            <person name="Sudianto E."/>
            <person name="Hsu M.H."/>
            <person name="Wu K.P."/>
            <person name="Wang L.N."/>
            <person name="Leebens-Mack J.H."/>
            <person name="Tsai I.J."/>
        </authorList>
    </citation>
    <scope>NUCLEOTIDE SEQUENCE [LARGE SCALE GENOMIC DNA]</scope>
    <source>
        <strain evidence="8">cv. Chaw 1501</strain>
        <tissue evidence="7">Young leaves</tissue>
    </source>
</reference>
<protein>
    <recommendedName>
        <fullName evidence="4">YTH domain-containing family protein</fullName>
    </recommendedName>
</protein>
<proteinExistence type="inferred from homology"/>
<sequence>MATVVPSADKATDLLQKLSIDSQTKTLEVPEPTKMKHGPVSSGDVANVTIASCERSTPPLPDYMDPNMCYLPNGYTSYYYGGYDGPVNEWENYPRFINPDGVEMPPPGIYGDNGSLMYHHGCGYPTYGAYPAAGSPGPTMGHDGQLYGPQHYHYATPYYQQSTTPNGTYTPVPTPKGDISTSVSSDQVPVERGKGNSNGNGIVNGGVNGSNGSVPLKPSSQNGSIISNGSYGGRGAMPSGPVGVQDPRFGFDGVQSPIPWLDGPIFSDGQPRLATSSPFSSNISNITSARNQNLRPVPHLMGLHPSRAASGGGTAPGFMNQVYPNSRMYGQYGNTVRTVTGYESNGFDSRTGGRGWLAADNKYKPRGRGYGSFGYGNENMEELIELNRGPRAGRFKNQKGFAPNITLAVKGQNLTSNGNKEESTVVPDRDQYNRSEFPVKYLDARFFIIKSYSEDDIHKSIKYNVWSSTPNGNKKLDAGYNEAQGKPGGCPVFLFFSVNTSGQFVGLAEMVGPVDFNKNVEYWQQDKWNGCFPVKWHIVKDVPNSLLKLIILENNDNKPVTNSRDTQEVKFEQGLEMLKVFKDHTSKTCILDDFGFYETRQKTMQEKKAKQQQCHKLVWDGKSTGVTGDNKDKDGSNNKTRLQKPSELASDLNKEGGQGIEDRKQYDNGLITIAGDTPNGAAKPASEKRVVANGVANGC</sequence>
<evidence type="ECO:0000313" key="8">
    <source>
        <dbReference type="Proteomes" id="UP000283530"/>
    </source>
</evidence>
<comment type="subcellular location">
    <subcellularLocation>
        <location evidence="1">Cytoplasm</location>
    </subcellularLocation>
</comment>
<evidence type="ECO:0000259" key="6">
    <source>
        <dbReference type="PROSITE" id="PS50882"/>
    </source>
</evidence>
<dbReference type="PANTHER" id="PTHR12357">
    <property type="entry name" value="YTH YT521-B HOMOLOGY DOMAIN-CONTAINING"/>
    <property type="match status" value="1"/>
</dbReference>
<dbReference type="GO" id="GO:1990247">
    <property type="term" value="F:N6-methyladenosine-containing RNA reader activity"/>
    <property type="evidence" value="ECO:0007669"/>
    <property type="project" value="UniProtKB-UniRule"/>
</dbReference>
<feature type="domain" description="YTH" evidence="6">
    <location>
        <begin position="444"/>
        <end position="581"/>
    </location>
</feature>
<dbReference type="OrthoDB" id="306690at2759"/>
<dbReference type="Pfam" id="PF04146">
    <property type="entry name" value="YTH"/>
    <property type="match status" value="1"/>
</dbReference>
<keyword evidence="8" id="KW-1185">Reference proteome</keyword>
<dbReference type="GO" id="GO:0005737">
    <property type="term" value="C:cytoplasm"/>
    <property type="evidence" value="ECO:0007669"/>
    <property type="project" value="UniProtKB-SubCell"/>
</dbReference>
<dbReference type="InterPro" id="IPR007275">
    <property type="entry name" value="YTH_domain"/>
</dbReference>
<organism evidence="7 8">
    <name type="scientific">Cinnamomum micranthum f. kanehirae</name>
    <dbReference type="NCBI Taxonomy" id="337451"/>
    <lineage>
        <taxon>Eukaryota</taxon>
        <taxon>Viridiplantae</taxon>
        <taxon>Streptophyta</taxon>
        <taxon>Embryophyta</taxon>
        <taxon>Tracheophyta</taxon>
        <taxon>Spermatophyta</taxon>
        <taxon>Magnoliopsida</taxon>
        <taxon>Magnoliidae</taxon>
        <taxon>Laurales</taxon>
        <taxon>Lauraceae</taxon>
        <taxon>Cinnamomum</taxon>
    </lineage>
</organism>
<dbReference type="CDD" id="cd21134">
    <property type="entry name" value="YTH"/>
    <property type="match status" value="1"/>
</dbReference>
<dbReference type="Gene3D" id="3.10.590.10">
    <property type="entry name" value="ph1033 like domains"/>
    <property type="match status" value="1"/>
</dbReference>
<keyword evidence="2" id="KW-0963">Cytoplasm</keyword>
<feature type="compositionally biased region" description="Gly residues" evidence="5">
    <location>
        <begin position="196"/>
        <end position="209"/>
    </location>
</feature>
<dbReference type="AlphaFoldDB" id="A0A443P3T3"/>
<dbReference type="Proteomes" id="UP000283530">
    <property type="component" value="Unassembled WGS sequence"/>
</dbReference>
<comment type="similarity">
    <text evidence="4">Belongs to the YTHDF family.</text>
</comment>
<name>A0A443P3T3_9MAGN</name>
<accession>A0A443P3T3</accession>
<evidence type="ECO:0000256" key="4">
    <source>
        <dbReference type="RuleBase" id="RU369095"/>
    </source>
</evidence>